<dbReference type="SUPFAM" id="SSF51556">
    <property type="entry name" value="Metallo-dependent hydrolases"/>
    <property type="match status" value="1"/>
</dbReference>
<sequence>MWNNWGEVSGLVIGSYEDLERALKQRVQYFHEIGGRLSDHGLNTFYFQKSYT</sequence>
<dbReference type="Gene3D" id="3.20.20.140">
    <property type="entry name" value="Metal-dependent hydrolases"/>
    <property type="match status" value="1"/>
</dbReference>
<dbReference type="Pfam" id="PF02614">
    <property type="entry name" value="UxaC"/>
    <property type="match status" value="1"/>
</dbReference>
<evidence type="ECO:0000313" key="1">
    <source>
        <dbReference type="EMBL" id="MDY0393617.1"/>
    </source>
</evidence>
<proteinExistence type="predicted"/>
<evidence type="ECO:0000313" key="2">
    <source>
        <dbReference type="Proteomes" id="UP001281447"/>
    </source>
</evidence>
<keyword evidence="2" id="KW-1185">Reference proteome</keyword>
<keyword evidence="1" id="KW-0413">Isomerase</keyword>
<protein>
    <submittedName>
        <fullName evidence="1">Glucuronate isomerase</fullName>
        <ecNumber evidence="1">5.3.1.12</ecNumber>
    </submittedName>
</protein>
<organism evidence="1 2">
    <name type="scientific">Tigheibacillus halophilus</name>
    <dbReference type="NCBI Taxonomy" id="361280"/>
    <lineage>
        <taxon>Bacteria</taxon>
        <taxon>Bacillati</taxon>
        <taxon>Bacillota</taxon>
        <taxon>Bacilli</taxon>
        <taxon>Bacillales</taxon>
        <taxon>Bacillaceae</taxon>
        <taxon>Tigheibacillus</taxon>
    </lineage>
</organism>
<gene>
    <name evidence="1" type="ORF">RWE15_03150</name>
</gene>
<dbReference type="Proteomes" id="UP001281447">
    <property type="component" value="Unassembled WGS sequence"/>
</dbReference>
<name>A0ABU5C2T8_9BACI</name>
<dbReference type="InterPro" id="IPR032466">
    <property type="entry name" value="Metal_Hydrolase"/>
</dbReference>
<reference evidence="1 2" key="1">
    <citation type="submission" date="2023-10" db="EMBL/GenBank/DDBJ databases">
        <title>Virgibacillus halophilus 5B73C genome.</title>
        <authorList>
            <person name="Miliotis G."/>
            <person name="Sengupta P."/>
            <person name="Hameed A."/>
            <person name="Chuvochina M."/>
            <person name="Mcdonagh F."/>
            <person name="Simpson A.C."/>
            <person name="Singh N.K."/>
            <person name="Rekha P.D."/>
            <person name="Raman K."/>
            <person name="Hugenholtz P."/>
            <person name="Venkateswaran K."/>
        </authorList>
    </citation>
    <scope>NUCLEOTIDE SEQUENCE [LARGE SCALE GENOMIC DNA]</scope>
    <source>
        <strain evidence="1 2">5B73C</strain>
    </source>
</reference>
<dbReference type="GO" id="GO:0008880">
    <property type="term" value="F:glucuronate isomerase activity"/>
    <property type="evidence" value="ECO:0007669"/>
    <property type="project" value="UniProtKB-EC"/>
</dbReference>
<comment type="caution">
    <text evidence="1">The sequence shown here is derived from an EMBL/GenBank/DDBJ whole genome shotgun (WGS) entry which is preliminary data.</text>
</comment>
<dbReference type="EC" id="5.3.1.12" evidence="1"/>
<dbReference type="InterPro" id="IPR003766">
    <property type="entry name" value="Uronate_isomerase"/>
</dbReference>
<accession>A0ABU5C2T8</accession>
<dbReference type="EMBL" id="JAWDIP010000003">
    <property type="protein sequence ID" value="MDY0393617.1"/>
    <property type="molecule type" value="Genomic_DNA"/>
</dbReference>